<evidence type="ECO:0000256" key="1">
    <source>
        <dbReference type="SAM" id="Coils"/>
    </source>
</evidence>
<gene>
    <name evidence="3" type="ORF">PCOR1329_LOCUS31036</name>
</gene>
<keyword evidence="1" id="KW-0175">Coiled coil</keyword>
<name>A0ABN9SN78_9DINO</name>
<protein>
    <submittedName>
        <fullName evidence="3">Uncharacterized protein</fullName>
    </submittedName>
</protein>
<feature type="compositionally biased region" description="Acidic residues" evidence="2">
    <location>
        <begin position="189"/>
        <end position="198"/>
    </location>
</feature>
<accession>A0ABN9SN78</accession>
<organism evidence="3 4">
    <name type="scientific">Prorocentrum cordatum</name>
    <dbReference type="NCBI Taxonomy" id="2364126"/>
    <lineage>
        <taxon>Eukaryota</taxon>
        <taxon>Sar</taxon>
        <taxon>Alveolata</taxon>
        <taxon>Dinophyceae</taxon>
        <taxon>Prorocentrales</taxon>
        <taxon>Prorocentraceae</taxon>
        <taxon>Prorocentrum</taxon>
    </lineage>
</organism>
<feature type="coiled-coil region" evidence="1">
    <location>
        <begin position="57"/>
        <end position="104"/>
    </location>
</feature>
<proteinExistence type="predicted"/>
<evidence type="ECO:0000313" key="4">
    <source>
        <dbReference type="Proteomes" id="UP001189429"/>
    </source>
</evidence>
<keyword evidence="4" id="KW-1185">Reference proteome</keyword>
<evidence type="ECO:0000256" key="2">
    <source>
        <dbReference type="SAM" id="MobiDB-lite"/>
    </source>
</evidence>
<evidence type="ECO:0000313" key="3">
    <source>
        <dbReference type="EMBL" id="CAK0833299.1"/>
    </source>
</evidence>
<feature type="region of interest" description="Disordered" evidence="2">
    <location>
        <begin position="185"/>
        <end position="219"/>
    </location>
</feature>
<reference evidence="3" key="1">
    <citation type="submission" date="2023-10" db="EMBL/GenBank/DDBJ databases">
        <authorList>
            <person name="Chen Y."/>
            <person name="Shah S."/>
            <person name="Dougan E. K."/>
            <person name="Thang M."/>
            <person name="Chan C."/>
        </authorList>
    </citation>
    <scope>NUCLEOTIDE SEQUENCE [LARGE SCALE GENOMIC DNA]</scope>
</reference>
<comment type="caution">
    <text evidence="3">The sequence shown here is derived from an EMBL/GenBank/DDBJ whole genome shotgun (WGS) entry which is preliminary data.</text>
</comment>
<dbReference type="Proteomes" id="UP001189429">
    <property type="component" value="Unassembled WGS sequence"/>
</dbReference>
<dbReference type="EMBL" id="CAUYUJ010012113">
    <property type="protein sequence ID" value="CAK0833299.1"/>
    <property type="molecule type" value="Genomic_DNA"/>
</dbReference>
<sequence>MPDALGTSGNLFICGIVAIPKENPPAVAVLQRPLSKGNGSAAASPVTSPVLLGEGAKEDQASRCDCLEEELTKAMDAAERMGGLDESALESDEAIEEARRAMAEDDEDEDYDDTSDIFSKVSGEGPLASLEKKRLQQAVGSGLLKPDRAQAKADEWIADDENEVRSIHHPGDIMIEATLNMKEVMGTNDDNDDNDDANGGDNTGIQQEQHGHPHTDGPCAHVDLRDDYLKAAVEDLAPTWRDPVVMTLDALRRRKVAAEPGEGNIPVGYGGILSFVEVNHEGGPMIKIVSWANVSEMRGW</sequence>